<evidence type="ECO:0000313" key="2">
    <source>
        <dbReference type="Proteomes" id="UP001500393"/>
    </source>
</evidence>
<gene>
    <name evidence="1" type="ORF">GCM10009789_38940</name>
</gene>
<keyword evidence="2" id="KW-1185">Reference proteome</keyword>
<reference evidence="1 2" key="1">
    <citation type="journal article" date="2019" name="Int. J. Syst. Evol. Microbiol.">
        <title>The Global Catalogue of Microorganisms (GCM) 10K type strain sequencing project: providing services to taxonomists for standard genome sequencing and annotation.</title>
        <authorList>
            <consortium name="The Broad Institute Genomics Platform"/>
            <consortium name="The Broad Institute Genome Sequencing Center for Infectious Disease"/>
            <person name="Wu L."/>
            <person name="Ma J."/>
        </authorList>
    </citation>
    <scope>NUCLEOTIDE SEQUENCE [LARGE SCALE GENOMIC DNA]</scope>
    <source>
        <strain evidence="1 2">JCM 14969</strain>
    </source>
</reference>
<organism evidence="1 2">
    <name type="scientific">Kribbella sancticallisti</name>
    <dbReference type="NCBI Taxonomy" id="460087"/>
    <lineage>
        <taxon>Bacteria</taxon>
        <taxon>Bacillati</taxon>
        <taxon>Actinomycetota</taxon>
        <taxon>Actinomycetes</taxon>
        <taxon>Propionibacteriales</taxon>
        <taxon>Kribbellaceae</taxon>
        <taxon>Kribbella</taxon>
    </lineage>
</organism>
<protein>
    <submittedName>
        <fullName evidence="1">Uncharacterized protein</fullName>
    </submittedName>
</protein>
<comment type="caution">
    <text evidence="1">The sequence shown here is derived from an EMBL/GenBank/DDBJ whole genome shotgun (WGS) entry which is preliminary data.</text>
</comment>
<accession>A0ABN2DN48</accession>
<dbReference type="EMBL" id="BAAAOS010000020">
    <property type="protein sequence ID" value="GAA1581284.1"/>
    <property type="molecule type" value="Genomic_DNA"/>
</dbReference>
<dbReference type="Proteomes" id="UP001500393">
    <property type="component" value="Unassembled WGS sequence"/>
</dbReference>
<evidence type="ECO:0000313" key="1">
    <source>
        <dbReference type="EMBL" id="GAA1581284.1"/>
    </source>
</evidence>
<proteinExistence type="predicted"/>
<name>A0ABN2DN48_9ACTN</name>
<dbReference type="RefSeq" id="WP_344215784.1">
    <property type="nucleotide sequence ID" value="NZ_BAAAOS010000020.1"/>
</dbReference>
<sequence>MEITGFGTEVVACGFEPRHLVEFVRRVAQMWPQAVFEERPLSEFDPDALVRRDCDGAYSELLAFARDAEMDEFWTEHGYAVMPDGEGPFGVFYRRVPYLSWEVDLVRAHDAWTGYVSESGDLRRLVAKDAVVMSVVTPADPHEHAFSRKVVDLLLSCLT</sequence>